<comment type="caution">
    <text evidence="1">The sequence shown here is derived from an EMBL/GenBank/DDBJ whole genome shotgun (WGS) entry which is preliminary data.</text>
</comment>
<dbReference type="AlphaFoldDB" id="A0A699V0X5"/>
<evidence type="ECO:0000313" key="1">
    <source>
        <dbReference type="EMBL" id="GFD27006.1"/>
    </source>
</evidence>
<gene>
    <name evidence="1" type="ORF">Tci_898975</name>
</gene>
<proteinExistence type="predicted"/>
<dbReference type="EMBL" id="BKCJ011373408">
    <property type="protein sequence ID" value="GFD27006.1"/>
    <property type="molecule type" value="Genomic_DNA"/>
</dbReference>
<feature type="non-terminal residue" evidence="1">
    <location>
        <position position="1"/>
    </location>
</feature>
<sequence>HTSPTYVSAPLGYKASMVQLRAASPLSVTSPPILLLYANRRSDIPETDMPFRKRLCLTTLASRFKVKESSTAAAARQTGHTLARRVDYGFVDTLNASIRAYENKVMTTMEKINERVTDLAMT</sequence>
<protein>
    <submittedName>
        <fullName evidence="1">Uncharacterized protein</fullName>
    </submittedName>
</protein>
<organism evidence="1">
    <name type="scientific">Tanacetum cinerariifolium</name>
    <name type="common">Dalmatian daisy</name>
    <name type="synonym">Chrysanthemum cinerariifolium</name>
    <dbReference type="NCBI Taxonomy" id="118510"/>
    <lineage>
        <taxon>Eukaryota</taxon>
        <taxon>Viridiplantae</taxon>
        <taxon>Streptophyta</taxon>
        <taxon>Embryophyta</taxon>
        <taxon>Tracheophyta</taxon>
        <taxon>Spermatophyta</taxon>
        <taxon>Magnoliopsida</taxon>
        <taxon>eudicotyledons</taxon>
        <taxon>Gunneridae</taxon>
        <taxon>Pentapetalae</taxon>
        <taxon>asterids</taxon>
        <taxon>campanulids</taxon>
        <taxon>Asterales</taxon>
        <taxon>Asteraceae</taxon>
        <taxon>Asteroideae</taxon>
        <taxon>Anthemideae</taxon>
        <taxon>Anthemidinae</taxon>
        <taxon>Tanacetum</taxon>
    </lineage>
</organism>
<accession>A0A699V0X5</accession>
<reference evidence="1" key="1">
    <citation type="journal article" date="2019" name="Sci. Rep.">
        <title>Draft genome of Tanacetum cinerariifolium, the natural source of mosquito coil.</title>
        <authorList>
            <person name="Yamashiro T."/>
            <person name="Shiraishi A."/>
            <person name="Satake H."/>
            <person name="Nakayama K."/>
        </authorList>
    </citation>
    <scope>NUCLEOTIDE SEQUENCE</scope>
</reference>
<name>A0A699V0X5_TANCI</name>